<proteinExistence type="predicted"/>
<accession>A0ABT2D0Y2</accession>
<dbReference type="EMBL" id="JANUGU010000004">
    <property type="protein sequence ID" value="MCS0659018.1"/>
    <property type="molecule type" value="Genomic_DNA"/>
</dbReference>
<name>A0ABT2D0Y2_9BURK</name>
<protein>
    <recommendedName>
        <fullName evidence="4">Transmembrane protein</fullName>
    </recommendedName>
</protein>
<keyword evidence="3" id="KW-1185">Reference proteome</keyword>
<keyword evidence="1" id="KW-1133">Transmembrane helix</keyword>
<dbReference type="Proteomes" id="UP001204621">
    <property type="component" value="Unassembled WGS sequence"/>
</dbReference>
<feature type="transmembrane region" description="Helical" evidence="1">
    <location>
        <begin position="12"/>
        <end position="33"/>
    </location>
</feature>
<organism evidence="2 3">
    <name type="scientific">Massilia terrae</name>
    <dbReference type="NCBI Taxonomy" id="1811224"/>
    <lineage>
        <taxon>Bacteria</taxon>
        <taxon>Pseudomonadati</taxon>
        <taxon>Pseudomonadota</taxon>
        <taxon>Betaproteobacteria</taxon>
        <taxon>Burkholderiales</taxon>
        <taxon>Oxalobacteraceae</taxon>
        <taxon>Telluria group</taxon>
        <taxon>Massilia</taxon>
    </lineage>
</organism>
<keyword evidence="1" id="KW-0812">Transmembrane</keyword>
<gene>
    <name evidence="2" type="ORF">NX778_13190</name>
</gene>
<keyword evidence="1" id="KW-0472">Membrane</keyword>
<dbReference type="RefSeq" id="WP_258812211.1">
    <property type="nucleotide sequence ID" value="NZ_JANUGU010000004.1"/>
</dbReference>
<comment type="caution">
    <text evidence="2">The sequence shown here is derived from an EMBL/GenBank/DDBJ whole genome shotgun (WGS) entry which is preliminary data.</text>
</comment>
<evidence type="ECO:0008006" key="4">
    <source>
        <dbReference type="Google" id="ProtNLM"/>
    </source>
</evidence>
<reference evidence="2 3" key="1">
    <citation type="submission" date="2022-08" db="EMBL/GenBank/DDBJ databases">
        <title>Reclassification of Massilia species as members of the genera Telluria, Duganella, Pseudoduganella, Mokoshia gen. nov. and Zemynaea gen. nov. using orthogonal and non-orthogonal genome-based approaches.</title>
        <authorList>
            <person name="Bowman J.P."/>
        </authorList>
    </citation>
    <scope>NUCLEOTIDE SEQUENCE [LARGE SCALE GENOMIC DNA]</scope>
    <source>
        <strain evidence="2 3">JCM 31606</strain>
    </source>
</reference>
<evidence type="ECO:0000313" key="2">
    <source>
        <dbReference type="EMBL" id="MCS0659018.1"/>
    </source>
</evidence>
<evidence type="ECO:0000256" key="1">
    <source>
        <dbReference type="SAM" id="Phobius"/>
    </source>
</evidence>
<sequence>MMLRARILFARVGVIGVVSALLLIAGLAVIAWLEQVAKALEQRQELAVQSAALPKAVPKLDVPAGDDNTAQFYRALGERRYAGEQIKTMFALASKAGLVLSKGEYREAFDPNAKVWTYQVTLPVRGGYGAIWAFALQSLQAIPFASLDDIGFHRDAIGDPDVEARLRFTVYLRDRPAGEDR</sequence>
<evidence type="ECO:0000313" key="3">
    <source>
        <dbReference type="Proteomes" id="UP001204621"/>
    </source>
</evidence>